<dbReference type="InterPro" id="IPR012347">
    <property type="entry name" value="Ferritin-like"/>
</dbReference>
<dbReference type="PANTHER" id="PTHR36933">
    <property type="entry name" value="SLL0788 PROTEIN"/>
    <property type="match status" value="1"/>
</dbReference>
<sequence>MGRSATSAVAVVVVLAALSSCSADDQSEPGQSSQRQVEPDVQPEATEDEQRPGGVVTLQPGLPGEAASTGPVEVPEPEPENHSDIAFMQMMIPHHAQAVTMAKLAEERAQDPAVRRLADRIKAAQGPEILFMAAWLEERGLDVPSAADDPESFDHGAHGHEGMEGMLTPGQMKALRQARGKRFDELFLRQMIQHHSGAIQMAGVAAEEGVDRTVAEVAADVSVTQSAEIGRIEDLLRDL</sequence>
<dbReference type="PANTHER" id="PTHR36933:SF1">
    <property type="entry name" value="SLL0788 PROTEIN"/>
    <property type="match status" value="1"/>
</dbReference>
<protein>
    <recommendedName>
        <fullName evidence="3">DUF305 domain-containing protein</fullName>
    </recommendedName>
</protein>
<feature type="chain" id="PRO_5038666459" description="DUF305 domain-containing protein" evidence="2">
    <location>
        <begin position="24"/>
        <end position="239"/>
    </location>
</feature>
<evidence type="ECO:0000256" key="1">
    <source>
        <dbReference type="SAM" id="MobiDB-lite"/>
    </source>
</evidence>
<dbReference type="AlphaFoldDB" id="A0A6J4N6W0"/>
<accession>A0A6J4N6W0</accession>
<feature type="signal peptide" evidence="2">
    <location>
        <begin position="1"/>
        <end position="23"/>
    </location>
</feature>
<dbReference type="EMBL" id="CADCUM010000067">
    <property type="protein sequence ID" value="CAA9379547.1"/>
    <property type="molecule type" value="Genomic_DNA"/>
</dbReference>
<feature type="region of interest" description="Disordered" evidence="1">
    <location>
        <begin position="21"/>
        <end position="80"/>
    </location>
</feature>
<evidence type="ECO:0000313" key="4">
    <source>
        <dbReference type="EMBL" id="CAA9379547.1"/>
    </source>
</evidence>
<dbReference type="InterPro" id="IPR005183">
    <property type="entry name" value="DUF305_CopM-like"/>
</dbReference>
<proteinExistence type="predicted"/>
<evidence type="ECO:0000259" key="3">
    <source>
        <dbReference type="Pfam" id="PF03713"/>
    </source>
</evidence>
<dbReference type="Gene3D" id="1.20.1260.10">
    <property type="match status" value="1"/>
</dbReference>
<keyword evidence="2" id="KW-0732">Signal</keyword>
<feature type="domain" description="DUF305" evidence="3">
    <location>
        <begin position="84"/>
        <end position="236"/>
    </location>
</feature>
<organism evidence="4">
    <name type="scientific">uncultured Nocardioides sp</name>
    <dbReference type="NCBI Taxonomy" id="198441"/>
    <lineage>
        <taxon>Bacteria</taxon>
        <taxon>Bacillati</taxon>
        <taxon>Actinomycetota</taxon>
        <taxon>Actinomycetes</taxon>
        <taxon>Propionibacteriales</taxon>
        <taxon>Nocardioidaceae</taxon>
        <taxon>Nocardioides</taxon>
        <taxon>environmental samples</taxon>
    </lineage>
</organism>
<reference evidence="4" key="1">
    <citation type="submission" date="2020-02" db="EMBL/GenBank/DDBJ databases">
        <authorList>
            <person name="Meier V. D."/>
        </authorList>
    </citation>
    <scope>NUCLEOTIDE SEQUENCE</scope>
    <source>
        <strain evidence="4">AVDCRST_MAG32</strain>
    </source>
</reference>
<dbReference type="Pfam" id="PF03713">
    <property type="entry name" value="DUF305"/>
    <property type="match status" value="1"/>
</dbReference>
<evidence type="ECO:0000256" key="2">
    <source>
        <dbReference type="SAM" id="SignalP"/>
    </source>
</evidence>
<gene>
    <name evidence="4" type="ORF">AVDCRST_MAG32-1436</name>
</gene>
<dbReference type="PROSITE" id="PS51257">
    <property type="entry name" value="PROKAR_LIPOPROTEIN"/>
    <property type="match status" value="1"/>
</dbReference>
<name>A0A6J4N6W0_9ACTN</name>